<gene>
    <name evidence="8" type="ORF">J2S59_001037</name>
</gene>
<evidence type="ECO:0000256" key="4">
    <source>
        <dbReference type="ARBA" id="ARBA00022989"/>
    </source>
</evidence>
<dbReference type="EMBL" id="JAUSQM010000001">
    <property type="protein sequence ID" value="MDP9821228.1"/>
    <property type="molecule type" value="Genomic_DNA"/>
</dbReference>
<proteinExistence type="predicted"/>
<dbReference type="RefSeq" id="WP_068117608.1">
    <property type="nucleotide sequence ID" value="NZ_CCXJ01000097.1"/>
</dbReference>
<evidence type="ECO:0000259" key="7">
    <source>
        <dbReference type="Pfam" id="PF13396"/>
    </source>
</evidence>
<feature type="domain" description="Cardiolipin synthase N-terminal" evidence="7">
    <location>
        <begin position="27"/>
        <end position="70"/>
    </location>
</feature>
<dbReference type="Pfam" id="PF13396">
    <property type="entry name" value="PLDc_N"/>
    <property type="match status" value="1"/>
</dbReference>
<evidence type="ECO:0000256" key="6">
    <source>
        <dbReference type="SAM" id="Phobius"/>
    </source>
</evidence>
<comment type="caution">
    <text evidence="8">The sequence shown here is derived from an EMBL/GenBank/DDBJ whole genome shotgun (WGS) entry which is preliminary data.</text>
</comment>
<evidence type="ECO:0000256" key="3">
    <source>
        <dbReference type="ARBA" id="ARBA00022692"/>
    </source>
</evidence>
<evidence type="ECO:0000256" key="5">
    <source>
        <dbReference type="ARBA" id="ARBA00023136"/>
    </source>
</evidence>
<feature type="transmembrane region" description="Helical" evidence="6">
    <location>
        <begin position="12"/>
        <end position="30"/>
    </location>
</feature>
<dbReference type="InterPro" id="IPR027379">
    <property type="entry name" value="CLS_N"/>
</dbReference>
<sequence>MAARRQWKDLSPVQRTAVSVVGVVQVALAVTAWRDLARRPASQVNGPKPVWAAVIGINVVGPIAYFRKGRRT</sequence>
<keyword evidence="4 6" id="KW-1133">Transmembrane helix</keyword>
<evidence type="ECO:0000313" key="8">
    <source>
        <dbReference type="EMBL" id="MDP9821228.1"/>
    </source>
</evidence>
<evidence type="ECO:0000256" key="2">
    <source>
        <dbReference type="ARBA" id="ARBA00022475"/>
    </source>
</evidence>
<protein>
    <recommendedName>
        <fullName evidence="7">Cardiolipin synthase N-terminal domain-containing protein</fullName>
    </recommendedName>
</protein>
<keyword evidence="5 6" id="KW-0472">Membrane</keyword>
<name>A0ABT9NLD3_9ACTN</name>
<accession>A0ABT9NLD3</accession>
<evidence type="ECO:0000313" key="9">
    <source>
        <dbReference type="Proteomes" id="UP001240447"/>
    </source>
</evidence>
<feature type="transmembrane region" description="Helical" evidence="6">
    <location>
        <begin position="50"/>
        <end position="66"/>
    </location>
</feature>
<evidence type="ECO:0000256" key="1">
    <source>
        <dbReference type="ARBA" id="ARBA00004651"/>
    </source>
</evidence>
<organism evidence="8 9">
    <name type="scientific">Nocardioides massiliensis</name>
    <dbReference type="NCBI Taxonomy" id="1325935"/>
    <lineage>
        <taxon>Bacteria</taxon>
        <taxon>Bacillati</taxon>
        <taxon>Actinomycetota</taxon>
        <taxon>Actinomycetes</taxon>
        <taxon>Propionibacteriales</taxon>
        <taxon>Nocardioidaceae</taxon>
        <taxon>Nocardioides</taxon>
    </lineage>
</organism>
<keyword evidence="3 6" id="KW-0812">Transmembrane</keyword>
<keyword evidence="2" id="KW-1003">Cell membrane</keyword>
<keyword evidence="9" id="KW-1185">Reference proteome</keyword>
<reference evidence="8 9" key="1">
    <citation type="submission" date="2023-07" db="EMBL/GenBank/DDBJ databases">
        <title>Sequencing the genomes of 1000 actinobacteria strains.</title>
        <authorList>
            <person name="Klenk H.-P."/>
        </authorList>
    </citation>
    <scope>NUCLEOTIDE SEQUENCE [LARGE SCALE GENOMIC DNA]</scope>
    <source>
        <strain evidence="8 9">GD13</strain>
    </source>
</reference>
<dbReference type="Proteomes" id="UP001240447">
    <property type="component" value="Unassembled WGS sequence"/>
</dbReference>
<comment type="subcellular location">
    <subcellularLocation>
        <location evidence="1">Cell membrane</location>
        <topology evidence="1">Multi-pass membrane protein</topology>
    </subcellularLocation>
</comment>